<proteinExistence type="predicted"/>
<dbReference type="SMART" id="SM00304">
    <property type="entry name" value="HAMP"/>
    <property type="match status" value="1"/>
</dbReference>
<dbReference type="EMBL" id="JADEXP010000014">
    <property type="protein sequence ID" value="MBE9065654.1"/>
    <property type="molecule type" value="Genomic_DNA"/>
</dbReference>
<dbReference type="Pfam" id="PF00672">
    <property type="entry name" value="HAMP"/>
    <property type="match status" value="1"/>
</dbReference>
<dbReference type="PANTHER" id="PTHR45655">
    <property type="entry name" value="GUANYLATE CYCLASE SOLUBLE SUBUNIT BETA-2"/>
    <property type="match status" value="1"/>
</dbReference>
<comment type="caution">
    <text evidence="4">The sequence shown here is derived from an EMBL/GenBank/DDBJ whole genome shotgun (WGS) entry which is preliminary data.</text>
</comment>
<keyword evidence="1" id="KW-0472">Membrane</keyword>
<keyword evidence="1" id="KW-1133">Transmembrane helix</keyword>
<sequence length="707" mass="79176">MISVYKRLLSYLSVKSKLPMLILGVSFGAISVMGYLGWHRNKITIKNDAINHLTSVRASKAHQVEHHFNVVKNKVDILAQNHMVIESMIKFKRGFKKLDQIYIPEQWDTELKTFYDQEFFPNLAKNLTTTPSYDLYQPRSQAERYLHHHYIAQNPFPIGEKYKLADAKNGSEYSEFHAEFHETLTELIQKFRFYDLLLIDYQTGDVVYSVIKETDIGTNLVNGAYQDSNLAEVVRRVQEHPEKGAVQVVDFQAYHPSYGEPVIFMAAPIYNGPHEVGILAVQLNVEQLNEITTGFKDWENDGLGRTGETFLLGADGYMRSTSRYLIEQPEKYRKALRRSGASDDTVQLVESLGTPILFQKIDNEATARALGGEDGFTIVSDPFHGDTVFASYAPLNLNGLNWVILTEMDANEIYRPLHQLQAYLLTATIIIMLLVTIVANAMTHQLLAPANRLTEALDKIGQDDGEVNIPGDSEGVFGRLGQQVNRLMARLKQTTQAVTQQKLENEKLLLNLMPLSAVKRFKDAKGGEPIVDTASQSSIVYGRLVGLAKLSQTKSVEETAHILNQLSRSFDELTHKAGIDPQNTADGTFVAVCGLSSMYLDHMERAVNLAIALMAVVHRLRSDLRGDLDLKLSVGIHTGPVIGGLVGAHQLTYKIWGETVEMAAHLCQQAQPDQILVTQPMYELLQDRYDFASVTAGGEESTWAIKF</sequence>
<keyword evidence="5" id="KW-1185">Reference proteome</keyword>
<dbReference type="GO" id="GO:0004016">
    <property type="term" value="F:adenylate cyclase activity"/>
    <property type="evidence" value="ECO:0007669"/>
    <property type="project" value="UniProtKB-ARBA"/>
</dbReference>
<organism evidence="4 5">
    <name type="scientific">Leptolyngbya cf. ectocarpi LEGE 11479</name>
    <dbReference type="NCBI Taxonomy" id="1828722"/>
    <lineage>
        <taxon>Bacteria</taxon>
        <taxon>Bacillati</taxon>
        <taxon>Cyanobacteriota</taxon>
        <taxon>Cyanophyceae</taxon>
        <taxon>Leptolyngbyales</taxon>
        <taxon>Leptolyngbyaceae</taxon>
        <taxon>Leptolyngbya group</taxon>
        <taxon>Leptolyngbya</taxon>
    </lineage>
</organism>
<protein>
    <submittedName>
        <fullName evidence="4">HAMP domain-containing protein</fullName>
    </submittedName>
</protein>
<dbReference type="GO" id="GO:0009190">
    <property type="term" value="P:cyclic nucleotide biosynthetic process"/>
    <property type="evidence" value="ECO:0007669"/>
    <property type="project" value="InterPro"/>
</dbReference>
<dbReference type="SMART" id="SM00044">
    <property type="entry name" value="CYCc"/>
    <property type="match status" value="1"/>
</dbReference>
<dbReference type="RefSeq" id="WP_193990781.1">
    <property type="nucleotide sequence ID" value="NZ_JADEXP010000014.1"/>
</dbReference>
<feature type="transmembrane region" description="Helical" evidence="1">
    <location>
        <begin position="20"/>
        <end position="38"/>
    </location>
</feature>
<dbReference type="CDD" id="cd06225">
    <property type="entry name" value="HAMP"/>
    <property type="match status" value="1"/>
</dbReference>
<feature type="domain" description="Guanylate cyclase" evidence="2">
    <location>
        <begin position="538"/>
        <end position="667"/>
    </location>
</feature>
<dbReference type="Pfam" id="PF00211">
    <property type="entry name" value="Guanylate_cyc"/>
    <property type="match status" value="1"/>
</dbReference>
<dbReference type="SUPFAM" id="SSF55073">
    <property type="entry name" value="Nucleotide cyclase"/>
    <property type="match status" value="1"/>
</dbReference>
<evidence type="ECO:0000259" key="2">
    <source>
        <dbReference type="PROSITE" id="PS50125"/>
    </source>
</evidence>
<dbReference type="CDD" id="cd07302">
    <property type="entry name" value="CHD"/>
    <property type="match status" value="1"/>
</dbReference>
<dbReference type="Proteomes" id="UP000615026">
    <property type="component" value="Unassembled WGS sequence"/>
</dbReference>
<dbReference type="InterPro" id="IPR003660">
    <property type="entry name" value="HAMP_dom"/>
</dbReference>
<feature type="domain" description="HAMP" evidence="3">
    <location>
        <begin position="444"/>
        <end position="496"/>
    </location>
</feature>
<dbReference type="PROSITE" id="PS50125">
    <property type="entry name" value="GUANYLATE_CYCLASE_2"/>
    <property type="match status" value="1"/>
</dbReference>
<evidence type="ECO:0000259" key="3">
    <source>
        <dbReference type="PROSITE" id="PS50885"/>
    </source>
</evidence>
<accession>A0A928ZTI5</accession>
<dbReference type="Gene3D" id="3.30.450.20">
    <property type="entry name" value="PAS domain"/>
    <property type="match status" value="1"/>
</dbReference>
<evidence type="ECO:0000313" key="5">
    <source>
        <dbReference type="Proteomes" id="UP000615026"/>
    </source>
</evidence>
<keyword evidence="1" id="KW-0812">Transmembrane</keyword>
<name>A0A928ZTI5_LEPEC</name>
<dbReference type="GO" id="GO:0035556">
    <property type="term" value="P:intracellular signal transduction"/>
    <property type="evidence" value="ECO:0007669"/>
    <property type="project" value="InterPro"/>
</dbReference>
<evidence type="ECO:0000313" key="4">
    <source>
        <dbReference type="EMBL" id="MBE9065654.1"/>
    </source>
</evidence>
<dbReference type="PANTHER" id="PTHR45655:SF13">
    <property type="entry name" value="SOLUBLE GUANYLATE CYCLASE GCY-32-RELATED"/>
    <property type="match status" value="1"/>
</dbReference>
<evidence type="ECO:0000256" key="1">
    <source>
        <dbReference type="SAM" id="Phobius"/>
    </source>
</evidence>
<dbReference type="Gene3D" id="6.10.340.10">
    <property type="match status" value="1"/>
</dbReference>
<reference evidence="4" key="1">
    <citation type="submission" date="2020-10" db="EMBL/GenBank/DDBJ databases">
        <authorList>
            <person name="Castelo-Branco R."/>
            <person name="Eusebio N."/>
            <person name="Adriana R."/>
            <person name="Vieira A."/>
            <person name="Brugerolle De Fraissinette N."/>
            <person name="Rezende De Castro R."/>
            <person name="Schneider M.P."/>
            <person name="Vasconcelos V."/>
            <person name="Leao P.N."/>
        </authorList>
    </citation>
    <scope>NUCLEOTIDE SEQUENCE</scope>
    <source>
        <strain evidence="4">LEGE 11479</strain>
    </source>
</reference>
<gene>
    <name evidence="4" type="ORF">IQ260_03200</name>
</gene>
<dbReference type="AlphaFoldDB" id="A0A928ZTI5"/>
<dbReference type="PROSITE" id="PS50885">
    <property type="entry name" value="HAMP"/>
    <property type="match status" value="1"/>
</dbReference>
<dbReference type="InterPro" id="IPR001054">
    <property type="entry name" value="A/G_cyclase"/>
</dbReference>
<dbReference type="GO" id="GO:0016020">
    <property type="term" value="C:membrane"/>
    <property type="evidence" value="ECO:0007669"/>
    <property type="project" value="InterPro"/>
</dbReference>
<dbReference type="InterPro" id="IPR029787">
    <property type="entry name" value="Nucleotide_cyclase"/>
</dbReference>
<dbReference type="Gene3D" id="3.30.70.1230">
    <property type="entry name" value="Nucleotide cyclase"/>
    <property type="match status" value="1"/>
</dbReference>
<feature type="transmembrane region" description="Helical" evidence="1">
    <location>
        <begin position="422"/>
        <end position="442"/>
    </location>
</feature>